<gene>
    <name evidence="3" type="ORF">ALP51_03109</name>
</gene>
<evidence type="ECO:0008006" key="5">
    <source>
        <dbReference type="Google" id="ProtNLM"/>
    </source>
</evidence>
<feature type="region of interest" description="Disordered" evidence="1">
    <location>
        <begin position="56"/>
        <end position="111"/>
    </location>
</feature>
<accession>A0A3M5KAP6</accession>
<feature type="compositionally biased region" description="Polar residues" evidence="1">
    <location>
        <begin position="89"/>
        <end position="103"/>
    </location>
</feature>
<organism evidence="3 4">
    <name type="scientific">Pseudomonas savastanoi</name>
    <name type="common">Pseudomonas syringae pv. savastanoi</name>
    <dbReference type="NCBI Taxonomy" id="29438"/>
    <lineage>
        <taxon>Bacteria</taxon>
        <taxon>Pseudomonadati</taxon>
        <taxon>Pseudomonadota</taxon>
        <taxon>Gammaproteobacteria</taxon>
        <taxon>Pseudomonadales</taxon>
        <taxon>Pseudomonadaceae</taxon>
        <taxon>Pseudomonas</taxon>
    </lineage>
</organism>
<evidence type="ECO:0000256" key="2">
    <source>
        <dbReference type="SAM" id="SignalP"/>
    </source>
</evidence>
<sequence>MDMKRSLSLAVIVVVASLSGCADLQKQASAYMPGSQPSQPQVASYEGGQQVQFIPGNAKASSSYQATTNTGNGTGQQETSFMGDMMKSATDTMKSEASSTVRSTVRGLFSR</sequence>
<keyword evidence="2" id="KW-0732">Signal</keyword>
<feature type="chain" id="PRO_5017996273" description="Lipoprotein" evidence="2">
    <location>
        <begin position="23"/>
        <end position="111"/>
    </location>
</feature>
<proteinExistence type="predicted"/>
<reference evidence="3 4" key="1">
    <citation type="submission" date="2018-08" db="EMBL/GenBank/DDBJ databases">
        <title>Recombination of ecologically and evolutionarily significant loci maintains genetic cohesion in the Pseudomonas syringae species complex.</title>
        <authorList>
            <person name="Dillon M."/>
            <person name="Thakur S."/>
            <person name="Almeida R.N.D."/>
            <person name="Weir B.S."/>
            <person name="Guttman D.S."/>
        </authorList>
    </citation>
    <scope>NUCLEOTIDE SEQUENCE [LARGE SCALE GENOMIC DNA]</scope>
    <source>
        <strain evidence="3 4">ICMP 13684</strain>
    </source>
</reference>
<evidence type="ECO:0000313" key="4">
    <source>
        <dbReference type="Proteomes" id="UP000278180"/>
    </source>
</evidence>
<evidence type="ECO:0000256" key="1">
    <source>
        <dbReference type="SAM" id="MobiDB-lite"/>
    </source>
</evidence>
<feature type="signal peptide" evidence="2">
    <location>
        <begin position="1"/>
        <end position="22"/>
    </location>
</feature>
<feature type="compositionally biased region" description="Polar residues" evidence="1">
    <location>
        <begin position="35"/>
        <end position="50"/>
    </location>
</feature>
<feature type="region of interest" description="Disordered" evidence="1">
    <location>
        <begin position="31"/>
        <end position="50"/>
    </location>
</feature>
<dbReference type="Proteomes" id="UP000278180">
    <property type="component" value="Unassembled WGS sequence"/>
</dbReference>
<comment type="caution">
    <text evidence="3">The sequence shown here is derived from an EMBL/GenBank/DDBJ whole genome shotgun (WGS) entry which is preliminary data.</text>
</comment>
<name>A0A3M5KAP6_PSESS</name>
<protein>
    <recommendedName>
        <fullName evidence="5">Lipoprotein</fullName>
    </recommendedName>
</protein>
<dbReference type="EMBL" id="RBTE01000131">
    <property type="protein sequence ID" value="RMT32574.1"/>
    <property type="molecule type" value="Genomic_DNA"/>
</dbReference>
<dbReference type="AlphaFoldDB" id="A0A3M5KAP6"/>
<dbReference type="PROSITE" id="PS51257">
    <property type="entry name" value="PROKAR_LIPOPROTEIN"/>
    <property type="match status" value="1"/>
</dbReference>
<evidence type="ECO:0000313" key="3">
    <source>
        <dbReference type="EMBL" id="RMT32574.1"/>
    </source>
</evidence>